<gene>
    <name evidence="6" type="ORF">QE152_g27594</name>
</gene>
<sequence>MRVLELFSGIGGMHFALSESNVTFEIVTAIDINTTANMVYEYNFPKTKVLNKNIQGLTVSFINNLNVDTILMSPPCQPFTRNGLKKDIEDSRSCAFLHLLDMLPQLNIQNILLENVKGFEVSNMRHLLVQQLEKSQFTYQEFILSPHQFGIPNTRHRYYCLAKKLPAQFSFQPGQIDETTSLFKNINSLSPISQFLENDIDLVPYLLSEKILKKYAIILDICFSYSTRSCCFTKAYGRYIEGTGSIFTDKSNKEVDQVYQKIKLIDSDCETYVEELKKLNLRYFAPIEVAHLMSFPNNFSFPNISNKQKYMLLGNSINVKVVSELIKLLNTYL</sequence>
<evidence type="ECO:0000256" key="4">
    <source>
        <dbReference type="PROSITE-ProRule" id="PRU01016"/>
    </source>
</evidence>
<evidence type="ECO:0000256" key="3">
    <source>
        <dbReference type="ARBA" id="ARBA00022691"/>
    </source>
</evidence>
<dbReference type="PROSITE" id="PS51679">
    <property type="entry name" value="SAM_MT_C5"/>
    <property type="match status" value="1"/>
</dbReference>
<dbReference type="PANTHER" id="PTHR46098:SF1">
    <property type="entry name" value="TRNA (CYTOSINE(38)-C(5))-METHYLTRANSFERASE"/>
    <property type="match status" value="1"/>
</dbReference>
<name>A0AAW1JTK5_POPJA</name>
<evidence type="ECO:0000256" key="2">
    <source>
        <dbReference type="ARBA" id="ARBA00022679"/>
    </source>
</evidence>
<dbReference type="AlphaFoldDB" id="A0AAW1JTK5"/>
<proteinExistence type="inferred from homology"/>
<dbReference type="Gene3D" id="3.40.50.150">
    <property type="entry name" value="Vaccinia Virus protein VP39"/>
    <property type="match status" value="1"/>
</dbReference>
<dbReference type="SUPFAM" id="SSF53335">
    <property type="entry name" value="S-adenosyl-L-methionine-dependent methyltransferases"/>
    <property type="match status" value="1"/>
</dbReference>
<dbReference type="Proteomes" id="UP001458880">
    <property type="component" value="Unassembled WGS sequence"/>
</dbReference>
<evidence type="ECO:0000256" key="5">
    <source>
        <dbReference type="RuleBase" id="RU000416"/>
    </source>
</evidence>
<dbReference type="GO" id="GO:0008168">
    <property type="term" value="F:methyltransferase activity"/>
    <property type="evidence" value="ECO:0007669"/>
    <property type="project" value="UniProtKB-KW"/>
</dbReference>
<dbReference type="PANTHER" id="PTHR46098">
    <property type="entry name" value="TRNA (CYTOSINE(38)-C(5))-METHYLTRANSFERASE"/>
    <property type="match status" value="1"/>
</dbReference>
<comment type="caution">
    <text evidence="6">The sequence shown here is derived from an EMBL/GenBank/DDBJ whole genome shotgun (WGS) entry which is preliminary data.</text>
</comment>
<dbReference type="InterPro" id="IPR029063">
    <property type="entry name" value="SAM-dependent_MTases_sf"/>
</dbReference>
<accession>A0AAW1JTK5</accession>
<reference evidence="6 7" key="1">
    <citation type="journal article" date="2024" name="BMC Genomics">
        <title>De novo assembly and annotation of Popillia japonica's genome with initial clues to its potential as an invasive pest.</title>
        <authorList>
            <person name="Cucini C."/>
            <person name="Boschi S."/>
            <person name="Funari R."/>
            <person name="Cardaioli E."/>
            <person name="Iannotti N."/>
            <person name="Marturano G."/>
            <person name="Paoli F."/>
            <person name="Bruttini M."/>
            <person name="Carapelli A."/>
            <person name="Frati F."/>
            <person name="Nardi F."/>
        </authorList>
    </citation>
    <scope>NUCLEOTIDE SEQUENCE [LARGE SCALE GENOMIC DNA]</scope>
    <source>
        <strain evidence="6">DMR45628</strain>
    </source>
</reference>
<protein>
    <submittedName>
        <fullName evidence="6">C-5 cytosine-specific DNA methylase</fullName>
    </submittedName>
</protein>
<evidence type="ECO:0000256" key="1">
    <source>
        <dbReference type="ARBA" id="ARBA00022603"/>
    </source>
</evidence>
<keyword evidence="1 4" id="KW-0489">Methyltransferase</keyword>
<comment type="similarity">
    <text evidence="4 5">Belongs to the class I-like SAM-binding methyltransferase superfamily. C5-methyltransferase family.</text>
</comment>
<dbReference type="GO" id="GO:0032259">
    <property type="term" value="P:methylation"/>
    <property type="evidence" value="ECO:0007669"/>
    <property type="project" value="UniProtKB-KW"/>
</dbReference>
<evidence type="ECO:0000313" key="6">
    <source>
        <dbReference type="EMBL" id="KAK9707858.1"/>
    </source>
</evidence>
<dbReference type="NCBIfam" id="TIGR00675">
    <property type="entry name" value="dcm"/>
    <property type="match status" value="1"/>
</dbReference>
<dbReference type="Pfam" id="PF00145">
    <property type="entry name" value="DNA_methylase"/>
    <property type="match status" value="1"/>
</dbReference>
<dbReference type="InterPro" id="IPR001525">
    <property type="entry name" value="C5_MeTfrase"/>
</dbReference>
<dbReference type="GO" id="GO:0005634">
    <property type="term" value="C:nucleus"/>
    <property type="evidence" value="ECO:0007669"/>
    <property type="project" value="TreeGrafter"/>
</dbReference>
<dbReference type="InterPro" id="IPR050750">
    <property type="entry name" value="C5-MTase"/>
</dbReference>
<organism evidence="6 7">
    <name type="scientific">Popillia japonica</name>
    <name type="common">Japanese beetle</name>
    <dbReference type="NCBI Taxonomy" id="7064"/>
    <lineage>
        <taxon>Eukaryota</taxon>
        <taxon>Metazoa</taxon>
        <taxon>Ecdysozoa</taxon>
        <taxon>Arthropoda</taxon>
        <taxon>Hexapoda</taxon>
        <taxon>Insecta</taxon>
        <taxon>Pterygota</taxon>
        <taxon>Neoptera</taxon>
        <taxon>Endopterygota</taxon>
        <taxon>Coleoptera</taxon>
        <taxon>Polyphaga</taxon>
        <taxon>Scarabaeiformia</taxon>
        <taxon>Scarabaeidae</taxon>
        <taxon>Rutelinae</taxon>
        <taxon>Popillia</taxon>
    </lineage>
</organism>
<dbReference type="Gene3D" id="3.90.120.10">
    <property type="entry name" value="DNA Methylase, subunit A, domain 2"/>
    <property type="match status" value="1"/>
</dbReference>
<keyword evidence="7" id="KW-1185">Reference proteome</keyword>
<keyword evidence="2 4" id="KW-0808">Transferase</keyword>
<feature type="active site" evidence="4">
    <location>
        <position position="76"/>
    </location>
</feature>
<dbReference type="PRINTS" id="PR00105">
    <property type="entry name" value="C5METTRFRASE"/>
</dbReference>
<keyword evidence="3 4" id="KW-0949">S-adenosyl-L-methionine</keyword>
<evidence type="ECO:0000313" key="7">
    <source>
        <dbReference type="Proteomes" id="UP001458880"/>
    </source>
</evidence>
<dbReference type="EMBL" id="JASPKY010000341">
    <property type="protein sequence ID" value="KAK9707858.1"/>
    <property type="molecule type" value="Genomic_DNA"/>
</dbReference>